<evidence type="ECO:0000313" key="2">
    <source>
        <dbReference type="Proteomes" id="UP001060085"/>
    </source>
</evidence>
<gene>
    <name evidence="1" type="ORF">M9H77_21265</name>
</gene>
<name>A0ACC0ANB6_CATRO</name>
<keyword evidence="2" id="KW-1185">Reference proteome</keyword>
<reference evidence="2" key="1">
    <citation type="journal article" date="2023" name="Nat. Plants">
        <title>Single-cell RNA sequencing provides a high-resolution roadmap for understanding the multicellular compartmentation of specialized metabolism.</title>
        <authorList>
            <person name="Sun S."/>
            <person name="Shen X."/>
            <person name="Li Y."/>
            <person name="Li Y."/>
            <person name="Wang S."/>
            <person name="Li R."/>
            <person name="Zhang H."/>
            <person name="Shen G."/>
            <person name="Guo B."/>
            <person name="Wei J."/>
            <person name="Xu J."/>
            <person name="St-Pierre B."/>
            <person name="Chen S."/>
            <person name="Sun C."/>
        </authorList>
    </citation>
    <scope>NUCLEOTIDE SEQUENCE [LARGE SCALE GENOMIC DNA]</scope>
</reference>
<dbReference type="EMBL" id="CM044705">
    <property type="protein sequence ID" value="KAI5661942.1"/>
    <property type="molecule type" value="Genomic_DNA"/>
</dbReference>
<sequence length="120" mass="13909">MKIFIFHRKLVGKTSVSSAIGFGFVQLPNCEISCSLSLLFFYLLIFFCSPVKYPESWKGEILAEKIGDAYSCLTLHLNDDVLREIDEKDNAFEIWTKLEKLYLGKSLVNKIYFEGTTFWF</sequence>
<evidence type="ECO:0000313" key="1">
    <source>
        <dbReference type="EMBL" id="KAI5661942.1"/>
    </source>
</evidence>
<accession>A0ACC0ANB6</accession>
<dbReference type="Proteomes" id="UP001060085">
    <property type="component" value="Linkage Group LG05"/>
</dbReference>
<proteinExistence type="predicted"/>
<organism evidence="1 2">
    <name type="scientific">Catharanthus roseus</name>
    <name type="common">Madagascar periwinkle</name>
    <name type="synonym">Vinca rosea</name>
    <dbReference type="NCBI Taxonomy" id="4058"/>
    <lineage>
        <taxon>Eukaryota</taxon>
        <taxon>Viridiplantae</taxon>
        <taxon>Streptophyta</taxon>
        <taxon>Embryophyta</taxon>
        <taxon>Tracheophyta</taxon>
        <taxon>Spermatophyta</taxon>
        <taxon>Magnoliopsida</taxon>
        <taxon>eudicotyledons</taxon>
        <taxon>Gunneridae</taxon>
        <taxon>Pentapetalae</taxon>
        <taxon>asterids</taxon>
        <taxon>lamiids</taxon>
        <taxon>Gentianales</taxon>
        <taxon>Apocynaceae</taxon>
        <taxon>Rauvolfioideae</taxon>
        <taxon>Vinceae</taxon>
        <taxon>Catharanthinae</taxon>
        <taxon>Catharanthus</taxon>
    </lineage>
</organism>
<protein>
    <submittedName>
        <fullName evidence="1">Uncharacterized protein</fullName>
    </submittedName>
</protein>
<comment type="caution">
    <text evidence="1">The sequence shown here is derived from an EMBL/GenBank/DDBJ whole genome shotgun (WGS) entry which is preliminary data.</text>
</comment>